<dbReference type="Pfam" id="PF13306">
    <property type="entry name" value="LRR_5"/>
    <property type="match status" value="5"/>
</dbReference>
<name>A2FDV6_TRIV3</name>
<organism evidence="1 2">
    <name type="scientific">Trichomonas vaginalis (strain ATCC PRA-98 / G3)</name>
    <dbReference type="NCBI Taxonomy" id="412133"/>
    <lineage>
        <taxon>Eukaryota</taxon>
        <taxon>Metamonada</taxon>
        <taxon>Parabasalia</taxon>
        <taxon>Trichomonadida</taxon>
        <taxon>Trichomonadidae</taxon>
        <taxon>Trichomonas</taxon>
    </lineage>
</organism>
<dbReference type="VEuPathDB" id="TrichDB:TVAG_272400"/>
<dbReference type="VEuPathDB" id="TrichDB:TVAGG3_0728870"/>
<dbReference type="STRING" id="5722.A2FDV6"/>
<proteinExistence type="predicted"/>
<gene>
    <name evidence="1" type="ORF">TVAG_272400</name>
</gene>
<dbReference type="InterPro" id="IPR032675">
    <property type="entry name" value="LRR_dom_sf"/>
</dbReference>
<dbReference type="Gene3D" id="3.80.10.10">
    <property type="entry name" value="Ribonuclease Inhibitor"/>
    <property type="match status" value="6"/>
</dbReference>
<dbReference type="SUPFAM" id="SSF52058">
    <property type="entry name" value="L domain-like"/>
    <property type="match status" value="3"/>
</dbReference>
<evidence type="ECO:0000313" key="2">
    <source>
        <dbReference type="Proteomes" id="UP000001542"/>
    </source>
</evidence>
<dbReference type="PANTHER" id="PTHR45661:SF3">
    <property type="entry name" value="IG-LIKE DOMAIN-CONTAINING PROTEIN"/>
    <property type="match status" value="1"/>
</dbReference>
<dbReference type="PANTHER" id="PTHR45661">
    <property type="entry name" value="SURFACE ANTIGEN"/>
    <property type="match status" value="1"/>
</dbReference>
<dbReference type="InParanoid" id="A2FDV6"/>
<reference evidence="1" key="1">
    <citation type="submission" date="2006-10" db="EMBL/GenBank/DDBJ databases">
        <authorList>
            <person name="Amadeo P."/>
            <person name="Zhao Q."/>
            <person name="Wortman J."/>
            <person name="Fraser-Liggett C."/>
            <person name="Carlton J."/>
        </authorList>
    </citation>
    <scope>NUCLEOTIDE SEQUENCE</scope>
    <source>
        <strain evidence="1">G3</strain>
    </source>
</reference>
<dbReference type="RefSeq" id="XP_001309842.1">
    <property type="nucleotide sequence ID" value="XM_001309841.1"/>
</dbReference>
<protein>
    <submittedName>
        <fullName evidence="1">Surface antigen BspA-like</fullName>
    </submittedName>
</protein>
<accession>A2FDV6</accession>
<dbReference type="EMBL" id="DS113738">
    <property type="protein sequence ID" value="EAX96912.1"/>
    <property type="molecule type" value="Genomic_DNA"/>
</dbReference>
<reference evidence="1" key="2">
    <citation type="journal article" date="2007" name="Science">
        <title>Draft genome sequence of the sexually transmitted pathogen Trichomonas vaginalis.</title>
        <authorList>
            <person name="Carlton J.M."/>
            <person name="Hirt R.P."/>
            <person name="Silva J.C."/>
            <person name="Delcher A.L."/>
            <person name="Schatz M."/>
            <person name="Zhao Q."/>
            <person name="Wortman J.R."/>
            <person name="Bidwell S.L."/>
            <person name="Alsmark U.C.M."/>
            <person name="Besteiro S."/>
            <person name="Sicheritz-Ponten T."/>
            <person name="Noel C.J."/>
            <person name="Dacks J.B."/>
            <person name="Foster P.G."/>
            <person name="Simillion C."/>
            <person name="Van de Peer Y."/>
            <person name="Miranda-Saavedra D."/>
            <person name="Barton G.J."/>
            <person name="Westrop G.D."/>
            <person name="Mueller S."/>
            <person name="Dessi D."/>
            <person name="Fiori P.L."/>
            <person name="Ren Q."/>
            <person name="Paulsen I."/>
            <person name="Zhang H."/>
            <person name="Bastida-Corcuera F.D."/>
            <person name="Simoes-Barbosa A."/>
            <person name="Brown M.T."/>
            <person name="Hayes R.D."/>
            <person name="Mukherjee M."/>
            <person name="Okumura C.Y."/>
            <person name="Schneider R."/>
            <person name="Smith A.J."/>
            <person name="Vanacova S."/>
            <person name="Villalvazo M."/>
            <person name="Haas B.J."/>
            <person name="Pertea M."/>
            <person name="Feldblyum T.V."/>
            <person name="Utterback T.R."/>
            <person name="Shu C.L."/>
            <person name="Osoegawa K."/>
            <person name="de Jong P.J."/>
            <person name="Hrdy I."/>
            <person name="Horvathova L."/>
            <person name="Zubacova Z."/>
            <person name="Dolezal P."/>
            <person name="Malik S.B."/>
            <person name="Logsdon J.M. Jr."/>
            <person name="Henze K."/>
            <person name="Gupta A."/>
            <person name="Wang C.C."/>
            <person name="Dunne R.L."/>
            <person name="Upcroft J.A."/>
            <person name="Upcroft P."/>
            <person name="White O."/>
            <person name="Salzberg S.L."/>
            <person name="Tang P."/>
            <person name="Chiu C.-H."/>
            <person name="Lee Y.-S."/>
            <person name="Embley T.M."/>
            <person name="Coombs G.H."/>
            <person name="Mottram J.C."/>
            <person name="Tachezy J."/>
            <person name="Fraser-Liggett C.M."/>
            <person name="Johnson P.J."/>
        </authorList>
    </citation>
    <scope>NUCLEOTIDE SEQUENCE [LARGE SCALE GENOMIC DNA]</scope>
    <source>
        <strain evidence="1">G3</strain>
    </source>
</reference>
<keyword evidence="2" id="KW-1185">Reference proteome</keyword>
<dbReference type="InterPro" id="IPR053139">
    <property type="entry name" value="Surface_bspA-like"/>
</dbReference>
<dbReference type="InterPro" id="IPR026906">
    <property type="entry name" value="LRR_5"/>
</dbReference>
<dbReference type="Proteomes" id="UP000001542">
    <property type="component" value="Unassembled WGS sequence"/>
</dbReference>
<sequence>MHACDRLPYLNNSLFSNSRKLNNINFPQKIKTLRFGCFYNCESLKSVTLPDSLETICEWHKIHLSVFNYYLESVTISSNSNLTYIYSDGFIQTKLKYFYIPPKLKIIVPAAFIGVPIQKFDVDPRNPYFKSEGNILYTGEKNNTLHFVPSFVLNIKDHCFRSTQVTQVIIHENVESIGTQCFTETPISSFTYNSKITRINANTFANCYSLENVTVNDVITEIGQYAFYGCKNLKNIRLPSSLVSIGYLAFSRCKMLNDLVLPASVTSMGSSIFKNARSTLVLNCSQNKHFYMENGMLFSSGKKTLFDYFENDQITITIPSECTLVKKSVFTSSKIQTIRFSSSSEMTIEKEAFIASQLISILLPSSLKSLGSSCFKSCPNLEIVTFTGMSITEIPEDCFNNCPKLRTINLPSSIEIIHKRSFYGCTSISDIGLDKTNLKKIFEEAFKGSSLSIAILPLTTTFLDSQCFFNTKVTKFSAPCDVSKSCFESSESIESVDINQGCVTINDNAFDSCTSLVSVNISSSVRTIRYGAFANCVSLRNFFIGINGSLETVQGGSFSNCPDLHNITLDPGEGHFRFSSGALTDWYETKIIFFLPSSNINTFIIPISMRTIGSYAFMGATKLTRVLFNGNQIEEIGYQSFKGCINLKFLFFNPPSPRSINSNSFEDCPSLHKCGTISCPSSVKNIFLQNSFSEKSFEINCPINKLCTAQCKSNDFISFSIFLCLYINE</sequence>
<evidence type="ECO:0000313" key="1">
    <source>
        <dbReference type="EMBL" id="EAX96912.1"/>
    </source>
</evidence>
<dbReference type="KEGG" id="tva:4754689"/>
<dbReference type="OrthoDB" id="5917255at2759"/>
<dbReference type="AlphaFoldDB" id="A2FDV6"/>